<sequence>MTHSVNNLPHFSSESDQAPSGNATKRPEPAPSVSAHSFPDPHTLSSYSTDSLREQLCLMNQMIDDVCRTQRMKDEHGEGPLRGSPFVQEIQDAPMPSHFRLLMLEAYDDNSNLTEHVTVFAVQMTLYGISDTIMCRAFLTALRGIARGWYSQLPPSSIHSFDQLAREFEANFLSSTRPKPTVVDAHPSWSSRLS</sequence>
<proteinExistence type="predicted"/>
<feature type="region of interest" description="Disordered" evidence="1">
    <location>
        <begin position="1"/>
        <end position="47"/>
    </location>
</feature>
<evidence type="ECO:0000259" key="2">
    <source>
        <dbReference type="Pfam" id="PF03732"/>
    </source>
</evidence>
<dbReference type="Pfam" id="PF03732">
    <property type="entry name" value="Retrotrans_gag"/>
    <property type="match status" value="1"/>
</dbReference>
<dbReference type="Proteomes" id="UP000287651">
    <property type="component" value="Unassembled WGS sequence"/>
</dbReference>
<dbReference type="InterPro" id="IPR005162">
    <property type="entry name" value="Retrotrans_gag_dom"/>
</dbReference>
<dbReference type="AlphaFoldDB" id="A0A426XZV6"/>
<dbReference type="EMBL" id="AMZH03016098">
    <property type="protein sequence ID" value="RRT45016.1"/>
    <property type="molecule type" value="Genomic_DNA"/>
</dbReference>
<comment type="caution">
    <text evidence="3">The sequence shown here is derived from an EMBL/GenBank/DDBJ whole genome shotgun (WGS) entry which is preliminary data.</text>
</comment>
<evidence type="ECO:0000313" key="4">
    <source>
        <dbReference type="Proteomes" id="UP000287651"/>
    </source>
</evidence>
<reference evidence="3 4" key="1">
    <citation type="journal article" date="2014" name="Agronomy (Basel)">
        <title>A Draft Genome Sequence for Ensete ventricosum, the Drought-Tolerant Tree Against Hunger.</title>
        <authorList>
            <person name="Harrison J."/>
            <person name="Moore K.A."/>
            <person name="Paszkiewicz K."/>
            <person name="Jones T."/>
            <person name="Grant M."/>
            <person name="Ambacheew D."/>
            <person name="Muzemil S."/>
            <person name="Studholme D.J."/>
        </authorList>
    </citation>
    <scope>NUCLEOTIDE SEQUENCE [LARGE SCALE GENOMIC DNA]</scope>
</reference>
<dbReference type="PANTHER" id="PTHR33223:SF10">
    <property type="entry name" value="AMINOTRANSFERASE-LIKE PLANT MOBILE DOMAIN-CONTAINING PROTEIN"/>
    <property type="match status" value="1"/>
</dbReference>
<gene>
    <name evidence="3" type="ORF">B296_00035322</name>
</gene>
<feature type="domain" description="Retrotransposon gag" evidence="2">
    <location>
        <begin position="138"/>
        <end position="180"/>
    </location>
</feature>
<protein>
    <recommendedName>
        <fullName evidence="2">Retrotransposon gag domain-containing protein</fullName>
    </recommendedName>
</protein>
<evidence type="ECO:0000313" key="3">
    <source>
        <dbReference type="EMBL" id="RRT45016.1"/>
    </source>
</evidence>
<feature type="compositionally biased region" description="Polar residues" evidence="1">
    <location>
        <begin position="1"/>
        <end position="23"/>
    </location>
</feature>
<dbReference type="PANTHER" id="PTHR33223">
    <property type="entry name" value="CCHC-TYPE DOMAIN-CONTAINING PROTEIN"/>
    <property type="match status" value="1"/>
</dbReference>
<name>A0A426XZV6_ENSVE</name>
<evidence type="ECO:0000256" key="1">
    <source>
        <dbReference type="SAM" id="MobiDB-lite"/>
    </source>
</evidence>
<accession>A0A426XZV6</accession>
<organism evidence="3 4">
    <name type="scientific">Ensete ventricosum</name>
    <name type="common">Abyssinian banana</name>
    <name type="synonym">Musa ensete</name>
    <dbReference type="NCBI Taxonomy" id="4639"/>
    <lineage>
        <taxon>Eukaryota</taxon>
        <taxon>Viridiplantae</taxon>
        <taxon>Streptophyta</taxon>
        <taxon>Embryophyta</taxon>
        <taxon>Tracheophyta</taxon>
        <taxon>Spermatophyta</taxon>
        <taxon>Magnoliopsida</taxon>
        <taxon>Liliopsida</taxon>
        <taxon>Zingiberales</taxon>
        <taxon>Musaceae</taxon>
        <taxon>Ensete</taxon>
    </lineage>
</organism>